<evidence type="ECO:0000256" key="4">
    <source>
        <dbReference type="SAM" id="MobiDB-lite"/>
    </source>
</evidence>
<dbReference type="RefSeq" id="WP_068689231.1">
    <property type="nucleotide sequence ID" value="NZ_CP063196.1"/>
</dbReference>
<name>A0AA97M4Y4_9ACTN</name>
<dbReference type="EMBL" id="CP063196">
    <property type="protein sequence ID" value="UOE20447.1"/>
    <property type="molecule type" value="Genomic_DNA"/>
</dbReference>
<dbReference type="InterPro" id="IPR006665">
    <property type="entry name" value="OmpA-like"/>
</dbReference>
<dbReference type="AlphaFoldDB" id="A0AA97M4Y4"/>
<dbReference type="Gene3D" id="3.30.1330.60">
    <property type="entry name" value="OmpA-like domain"/>
    <property type="match status" value="1"/>
</dbReference>
<feature type="region of interest" description="Disordered" evidence="4">
    <location>
        <begin position="328"/>
        <end position="396"/>
    </location>
</feature>
<evidence type="ECO:0000256" key="3">
    <source>
        <dbReference type="PROSITE-ProRule" id="PRU00473"/>
    </source>
</evidence>
<protein>
    <submittedName>
        <fullName evidence="6">OmpA family protein</fullName>
    </submittedName>
</protein>
<gene>
    <name evidence="6" type="ORF">NI17_004225</name>
</gene>
<evidence type="ECO:0000259" key="5">
    <source>
        <dbReference type="PROSITE" id="PS51123"/>
    </source>
</evidence>
<dbReference type="PANTHER" id="PTHR30329:SF20">
    <property type="entry name" value="EXPORTED PROTEIN"/>
    <property type="match status" value="1"/>
</dbReference>
<dbReference type="Pfam" id="PF00691">
    <property type="entry name" value="OmpA"/>
    <property type="match status" value="1"/>
</dbReference>
<reference evidence="6" key="1">
    <citation type="submission" date="2020-10" db="EMBL/GenBank/DDBJ databases">
        <title>De novo genome project of the cellulose decomposer Thermobifida halotolerans type strain.</title>
        <authorList>
            <person name="Nagy I."/>
            <person name="Horvath B."/>
            <person name="Kukolya J."/>
            <person name="Nagy I."/>
            <person name="Orsini M."/>
        </authorList>
    </citation>
    <scope>NUCLEOTIDE SEQUENCE</scope>
    <source>
        <strain evidence="6">DSM 44931</strain>
    </source>
</reference>
<dbReference type="InterPro" id="IPR006664">
    <property type="entry name" value="OMP_bac"/>
</dbReference>
<feature type="region of interest" description="Disordered" evidence="4">
    <location>
        <begin position="38"/>
        <end position="61"/>
    </location>
</feature>
<evidence type="ECO:0000313" key="6">
    <source>
        <dbReference type="EMBL" id="UOE20447.1"/>
    </source>
</evidence>
<dbReference type="PRINTS" id="PR01021">
    <property type="entry name" value="OMPADOMAIN"/>
</dbReference>
<dbReference type="InterPro" id="IPR050330">
    <property type="entry name" value="Bact_OuterMem_StrucFunc"/>
</dbReference>
<feature type="domain" description="OmpA-like" evidence="5">
    <location>
        <begin position="244"/>
        <end position="361"/>
    </location>
</feature>
<dbReference type="CDD" id="cd07185">
    <property type="entry name" value="OmpA_C-like"/>
    <property type="match status" value="1"/>
</dbReference>
<feature type="compositionally biased region" description="Low complexity" evidence="4">
    <location>
        <begin position="50"/>
        <end position="61"/>
    </location>
</feature>
<organism evidence="6 7">
    <name type="scientific">Thermobifida halotolerans</name>
    <dbReference type="NCBI Taxonomy" id="483545"/>
    <lineage>
        <taxon>Bacteria</taxon>
        <taxon>Bacillati</taxon>
        <taxon>Actinomycetota</taxon>
        <taxon>Actinomycetes</taxon>
        <taxon>Streptosporangiales</taxon>
        <taxon>Nocardiopsidaceae</taxon>
        <taxon>Thermobifida</taxon>
    </lineage>
</organism>
<proteinExistence type="predicted"/>
<dbReference type="KEGG" id="thao:NI17_004225"/>
<evidence type="ECO:0000313" key="7">
    <source>
        <dbReference type="Proteomes" id="UP000265719"/>
    </source>
</evidence>
<dbReference type="GO" id="GO:0009279">
    <property type="term" value="C:cell outer membrane"/>
    <property type="evidence" value="ECO:0007669"/>
    <property type="project" value="UniProtKB-SubCell"/>
</dbReference>
<dbReference type="SUPFAM" id="SSF103088">
    <property type="entry name" value="OmpA-like"/>
    <property type="match status" value="1"/>
</dbReference>
<keyword evidence="7" id="KW-1185">Reference proteome</keyword>
<dbReference type="InterPro" id="IPR036737">
    <property type="entry name" value="OmpA-like_sf"/>
</dbReference>
<dbReference type="PANTHER" id="PTHR30329">
    <property type="entry name" value="STATOR ELEMENT OF FLAGELLAR MOTOR COMPLEX"/>
    <property type="match status" value="1"/>
</dbReference>
<evidence type="ECO:0000256" key="2">
    <source>
        <dbReference type="ARBA" id="ARBA00023136"/>
    </source>
</evidence>
<sequence length="534" mass="55569">MPVLSAPPGARKEERLVRGGACLALATLLLATGCGPVSAPGTDRSGGGASEAPGAASDEAGAPVVSRPLNAWVAPDVEASVALHRVDDAHMVAVLSLTNNGSEREQLWSHLADPFGESGNSDHDYPWNHFSGIAWLDPSGRALHKPYHLPDRSCLCSAKDDTGPFLDPGGTQEAYSVLAAPPADVSSVTVVTGLTLPFVDVPIGDGAPEGLDYRTPDDHPDAAPESTELVSVVDSPEQTVVEGTEATEIHLSTDVLFEVNESTLTDEATQALQDAAARIDASGAREVLVEGHTDSTGDDAINNPLSVERAEAVRDALADTVASDVEFTTVGHGSGQPIADNGTEEGRQRNRRVTVTVDRTGSAGEADLRDSGDPGGAPATGDGRGPAGVAVSGRPNDLGDAEVEVALTDLRALTPETALLSYTVTNPGPQELSVDLAYAFDGWMEFRYRAAYAVALLHPDTREMSLPLRVAPLDSGTKPWCLCSSASGTNLSALRLGAGQTREYYAILPVTPGSTVTDVQVGRLPLLEDVAIRS</sequence>
<dbReference type="Proteomes" id="UP000265719">
    <property type="component" value="Chromosome"/>
</dbReference>
<evidence type="ECO:0000256" key="1">
    <source>
        <dbReference type="ARBA" id="ARBA00004442"/>
    </source>
</evidence>
<comment type="subcellular location">
    <subcellularLocation>
        <location evidence="1">Cell outer membrane</location>
    </subcellularLocation>
</comment>
<dbReference type="PROSITE" id="PS51123">
    <property type="entry name" value="OMPA_2"/>
    <property type="match status" value="1"/>
</dbReference>
<keyword evidence="2 3" id="KW-0472">Membrane</keyword>
<accession>A0AA97M4Y4</accession>